<dbReference type="Gene3D" id="3.40.50.1820">
    <property type="entry name" value="alpha/beta hydrolase"/>
    <property type="match status" value="1"/>
</dbReference>
<dbReference type="PRINTS" id="PR00412">
    <property type="entry name" value="EPOXHYDRLASE"/>
</dbReference>
<gene>
    <name evidence="4" type="ORF">AMATHDRAFT_52483</name>
</gene>
<comment type="similarity">
    <text evidence="2">Belongs to the AB hydrolase superfamily. Epoxide hydrolase family.</text>
</comment>
<dbReference type="PANTHER" id="PTHR43329">
    <property type="entry name" value="EPOXIDE HYDROLASE"/>
    <property type="match status" value="1"/>
</dbReference>
<protein>
    <recommendedName>
        <fullName evidence="3">AB hydrolase-1 domain-containing protein</fullName>
    </recommendedName>
</protein>
<dbReference type="GO" id="GO:0016787">
    <property type="term" value="F:hydrolase activity"/>
    <property type="evidence" value="ECO:0007669"/>
    <property type="project" value="UniProtKB-KW"/>
</dbReference>
<keyword evidence="5" id="KW-1185">Reference proteome</keyword>
<dbReference type="STRING" id="703135.A0A2A9NYL7"/>
<dbReference type="InterPro" id="IPR000639">
    <property type="entry name" value="Epox_hydrolase-like"/>
</dbReference>
<dbReference type="OrthoDB" id="408373at2759"/>
<dbReference type="Pfam" id="PF00561">
    <property type="entry name" value="Abhydrolase_1"/>
    <property type="match status" value="1"/>
</dbReference>
<dbReference type="EMBL" id="KZ301969">
    <property type="protein sequence ID" value="PFH54714.1"/>
    <property type="molecule type" value="Genomic_DNA"/>
</dbReference>
<feature type="domain" description="AB hydrolase-1" evidence="3">
    <location>
        <begin position="29"/>
        <end position="130"/>
    </location>
</feature>
<dbReference type="InterPro" id="IPR029058">
    <property type="entry name" value="AB_hydrolase_fold"/>
</dbReference>
<keyword evidence="1" id="KW-0378">Hydrolase</keyword>
<accession>A0A2A9NYL7</accession>
<evidence type="ECO:0000256" key="2">
    <source>
        <dbReference type="ARBA" id="ARBA00038334"/>
    </source>
</evidence>
<name>A0A2A9NYL7_9AGAR</name>
<dbReference type="InterPro" id="IPR000073">
    <property type="entry name" value="AB_hydrolase_1"/>
</dbReference>
<evidence type="ECO:0000256" key="1">
    <source>
        <dbReference type="ARBA" id="ARBA00022801"/>
    </source>
</evidence>
<dbReference type="Proteomes" id="UP000242287">
    <property type="component" value="Unassembled WGS sequence"/>
</dbReference>
<dbReference type="SUPFAM" id="SSF53474">
    <property type="entry name" value="alpha/beta-Hydrolases"/>
    <property type="match status" value="1"/>
</dbReference>
<organism evidence="4 5">
    <name type="scientific">Amanita thiersii Skay4041</name>
    <dbReference type="NCBI Taxonomy" id="703135"/>
    <lineage>
        <taxon>Eukaryota</taxon>
        <taxon>Fungi</taxon>
        <taxon>Dikarya</taxon>
        <taxon>Basidiomycota</taxon>
        <taxon>Agaricomycotina</taxon>
        <taxon>Agaricomycetes</taxon>
        <taxon>Agaricomycetidae</taxon>
        <taxon>Agaricales</taxon>
        <taxon>Pluteineae</taxon>
        <taxon>Amanitaceae</taxon>
        <taxon>Amanita</taxon>
    </lineage>
</organism>
<sequence length="323" mass="36532">MDPAAFKITQTTRNLTYRYYRSLSSRDKPTILLLHGFPSCAEEWEPQVVFLQEKGYGLIVPDMLGYGGTTKPTDPALYVSSLLCQDMIDILNLEKVSKVIAVGHDWGCKVVSGLASRHQNTFLGFGFLAVGYIPPNFNFQQSLALSTKVLGYDNLGYWQFFSEEGVDKLLEHKIDSFQSLLMAEDPSLWKTHLAPTGALKSWLEAERRTEIAPYINPEKLKRSKESMLQNGFAAPLCWYKVMTSGLETQDGESVPLDNHVILKPVFFGGAKRDYVAVSAMASLAIHHYCRNSTVREFDASHWLMEEAMEELNKELLTWIENIM</sequence>
<dbReference type="AlphaFoldDB" id="A0A2A9NYL7"/>
<reference evidence="4 5" key="1">
    <citation type="submission" date="2014-02" db="EMBL/GenBank/DDBJ databases">
        <title>Transposable element dynamics among asymbiotic and ectomycorrhizal Amanita fungi.</title>
        <authorList>
            <consortium name="DOE Joint Genome Institute"/>
            <person name="Hess J."/>
            <person name="Skrede I."/>
            <person name="Wolfe B."/>
            <person name="LaButti K."/>
            <person name="Ohm R.A."/>
            <person name="Grigoriev I.V."/>
            <person name="Pringle A."/>
        </authorList>
    </citation>
    <scope>NUCLEOTIDE SEQUENCE [LARGE SCALE GENOMIC DNA]</scope>
    <source>
        <strain evidence="4 5">SKay4041</strain>
    </source>
</reference>
<evidence type="ECO:0000313" key="5">
    <source>
        <dbReference type="Proteomes" id="UP000242287"/>
    </source>
</evidence>
<evidence type="ECO:0000313" key="4">
    <source>
        <dbReference type="EMBL" id="PFH54714.1"/>
    </source>
</evidence>
<proteinExistence type="inferred from homology"/>
<evidence type="ECO:0000259" key="3">
    <source>
        <dbReference type="Pfam" id="PF00561"/>
    </source>
</evidence>